<dbReference type="Gene3D" id="1.10.490.50">
    <property type="entry name" value="Antibiotic binding domain of TipA-like multidrug resistance regulators"/>
    <property type="match status" value="1"/>
</dbReference>
<feature type="domain" description="HTH merR-type" evidence="5">
    <location>
        <begin position="2"/>
        <end position="71"/>
    </location>
</feature>
<sequence>MMYKVKEVADLVGVSVRTLHYYDRIQLLPPHSVSSAGYRLYSNKDLERLQQILFLKEMGFSLTDIGEILDNPSFDRKEALEYHRKVLFKKKKRLEEMIQTVSRTLDAMERGSKMNKDEMFKGFDMRDIQEYQTKYAEEIREKYGKETVERVNQKTSTYSEADWERIQQEQKKVFERIGARMPFGPEDEEVQRAVTAWRQHITANFYDCTVDIFRGLADLYVNDKRFKKNIDRTQKGLA</sequence>
<keyword evidence="7" id="KW-1185">Reference proteome</keyword>
<dbReference type="SUPFAM" id="SSF46955">
    <property type="entry name" value="Putative DNA-binding domain"/>
    <property type="match status" value="1"/>
</dbReference>
<dbReference type="RefSeq" id="WP_336588476.1">
    <property type="nucleotide sequence ID" value="NZ_JBBAXC010000018.1"/>
</dbReference>
<dbReference type="Pfam" id="PF13411">
    <property type="entry name" value="MerR_1"/>
    <property type="match status" value="1"/>
</dbReference>
<dbReference type="Pfam" id="PF07739">
    <property type="entry name" value="TipAS"/>
    <property type="match status" value="1"/>
</dbReference>
<dbReference type="PANTHER" id="PTHR30204">
    <property type="entry name" value="REDOX-CYCLING DRUG-SENSING TRANSCRIPTIONAL ACTIVATOR SOXR"/>
    <property type="match status" value="1"/>
</dbReference>
<dbReference type="InterPro" id="IPR009061">
    <property type="entry name" value="DNA-bd_dom_put_sf"/>
</dbReference>
<dbReference type="PRINTS" id="PR00040">
    <property type="entry name" value="HTHMERR"/>
</dbReference>
<evidence type="ECO:0000256" key="4">
    <source>
        <dbReference type="ARBA" id="ARBA00023163"/>
    </source>
</evidence>
<evidence type="ECO:0000313" key="6">
    <source>
        <dbReference type="EMBL" id="MEI5908965.1"/>
    </source>
</evidence>
<dbReference type="Proteomes" id="UP001312865">
    <property type="component" value="Unassembled WGS sequence"/>
</dbReference>
<protein>
    <submittedName>
        <fullName evidence="6">MerR family transcriptional regulator</fullName>
    </submittedName>
</protein>
<evidence type="ECO:0000256" key="2">
    <source>
        <dbReference type="ARBA" id="ARBA00023125"/>
    </source>
</evidence>
<proteinExistence type="predicted"/>
<dbReference type="SMART" id="SM00422">
    <property type="entry name" value="HTH_MERR"/>
    <property type="match status" value="1"/>
</dbReference>
<dbReference type="PROSITE" id="PS50937">
    <property type="entry name" value="HTH_MERR_2"/>
    <property type="match status" value="1"/>
</dbReference>
<keyword evidence="3" id="KW-0010">Activator</keyword>
<keyword evidence="4" id="KW-0804">Transcription</keyword>
<dbReference type="SUPFAM" id="SSF89082">
    <property type="entry name" value="Antibiotic binding domain of TipA-like multidrug resistance regulators"/>
    <property type="match status" value="1"/>
</dbReference>
<gene>
    <name evidence="6" type="ORF">WAK64_18105</name>
</gene>
<dbReference type="EMBL" id="JBBAXC010000018">
    <property type="protein sequence ID" value="MEI5908965.1"/>
    <property type="molecule type" value="Genomic_DNA"/>
</dbReference>
<dbReference type="InterPro" id="IPR047057">
    <property type="entry name" value="MerR_fam"/>
</dbReference>
<name>A0ABU8HHV4_9BACI</name>
<dbReference type="InterPro" id="IPR012925">
    <property type="entry name" value="TipAS_dom"/>
</dbReference>
<dbReference type="Gene3D" id="1.10.1660.10">
    <property type="match status" value="1"/>
</dbReference>
<keyword evidence="2" id="KW-0238">DNA-binding</keyword>
<comment type="caution">
    <text evidence="6">The sequence shown here is derived from an EMBL/GenBank/DDBJ whole genome shotgun (WGS) entry which is preliminary data.</text>
</comment>
<dbReference type="InterPro" id="IPR036244">
    <property type="entry name" value="TipA-like_antibiotic-bd"/>
</dbReference>
<evidence type="ECO:0000256" key="1">
    <source>
        <dbReference type="ARBA" id="ARBA00023015"/>
    </source>
</evidence>
<dbReference type="CDD" id="cd01106">
    <property type="entry name" value="HTH_TipAL-Mta"/>
    <property type="match status" value="1"/>
</dbReference>
<accession>A0ABU8HHV4</accession>
<reference evidence="6 7" key="1">
    <citation type="journal article" date="2018" name="J. Microbiol.">
        <title>Bacillus spongiae sp. nov., isolated from sponge of Jeju Island.</title>
        <authorList>
            <person name="Lee G.E."/>
            <person name="Im W.T."/>
            <person name="Park J.S."/>
        </authorList>
    </citation>
    <scope>NUCLEOTIDE SEQUENCE [LARGE SCALE GENOMIC DNA]</scope>
    <source>
        <strain evidence="6 7">135PIL107-10</strain>
    </source>
</reference>
<evidence type="ECO:0000313" key="7">
    <source>
        <dbReference type="Proteomes" id="UP001312865"/>
    </source>
</evidence>
<dbReference type="PANTHER" id="PTHR30204:SF90">
    <property type="entry name" value="HTH-TYPE TRANSCRIPTIONAL ACTIVATOR MTA"/>
    <property type="match status" value="1"/>
</dbReference>
<dbReference type="InterPro" id="IPR000551">
    <property type="entry name" value="MerR-type_HTH_dom"/>
</dbReference>
<evidence type="ECO:0000256" key="3">
    <source>
        <dbReference type="ARBA" id="ARBA00023159"/>
    </source>
</evidence>
<evidence type="ECO:0000259" key="5">
    <source>
        <dbReference type="PROSITE" id="PS50937"/>
    </source>
</evidence>
<organism evidence="6 7">
    <name type="scientific">Bacillus spongiae</name>
    <dbReference type="NCBI Taxonomy" id="2683610"/>
    <lineage>
        <taxon>Bacteria</taxon>
        <taxon>Bacillati</taxon>
        <taxon>Bacillota</taxon>
        <taxon>Bacilli</taxon>
        <taxon>Bacillales</taxon>
        <taxon>Bacillaceae</taxon>
        <taxon>Bacillus</taxon>
    </lineage>
</organism>
<keyword evidence="1" id="KW-0805">Transcription regulation</keyword>